<feature type="transmembrane region" description="Helical" evidence="1">
    <location>
        <begin position="190"/>
        <end position="210"/>
    </location>
</feature>
<protein>
    <submittedName>
        <fullName evidence="2">Uncharacterized protein</fullName>
    </submittedName>
</protein>
<feature type="transmembrane region" description="Helical" evidence="1">
    <location>
        <begin position="216"/>
        <end position="236"/>
    </location>
</feature>
<keyword evidence="1" id="KW-0472">Membrane</keyword>
<name>A0A368T4G5_9ACTN</name>
<accession>A0A368T4G5</accession>
<dbReference type="EMBL" id="QEIN01000108">
    <property type="protein sequence ID" value="RCV57717.1"/>
    <property type="molecule type" value="Genomic_DNA"/>
</dbReference>
<sequence>MALAVHALVMLPLGGLLVLGATVGPLGGTSPGQAFLLSALGLAAGPVLLWLLVKPLCALGRWIGGRLGGHRVLWALLLSALAQTAVYGVFRAVTDPDAALGLTLLLSASLVPVSAVYAAVRPAGPVPRSRTGRWVLAGLLVLVGVEDLPDTTRSGGAPVAHLGPRPEDVFARLAVRESGRTVYRERAPKAWTLTVLGTYAAAMAAMWLTADSGDATGGALLLSVLFFVLFVLPLLVEPFLKFRYNRIRLTGHTLRVGRHTVPLAELVAGAAGTDGLARAVRDGTPVPMGGRPAWSSTPARWRPVLVPTRHGETLLVPARHPERLIRALHAADGPAGEAARG</sequence>
<keyword evidence="1" id="KW-0812">Transmembrane</keyword>
<dbReference type="Proteomes" id="UP000253318">
    <property type="component" value="Unassembled WGS sequence"/>
</dbReference>
<proteinExistence type="predicted"/>
<keyword evidence="3" id="KW-1185">Reference proteome</keyword>
<gene>
    <name evidence="2" type="ORF">DEF24_14805</name>
</gene>
<evidence type="ECO:0000256" key="1">
    <source>
        <dbReference type="SAM" id="Phobius"/>
    </source>
</evidence>
<organism evidence="2 3">
    <name type="scientific">Marinitenerispora sediminis</name>
    <dbReference type="NCBI Taxonomy" id="1931232"/>
    <lineage>
        <taxon>Bacteria</taxon>
        <taxon>Bacillati</taxon>
        <taxon>Actinomycetota</taxon>
        <taxon>Actinomycetes</taxon>
        <taxon>Streptosporangiales</taxon>
        <taxon>Nocardiopsidaceae</taxon>
        <taxon>Marinitenerispora</taxon>
    </lineage>
</organism>
<keyword evidence="1" id="KW-1133">Transmembrane helix</keyword>
<dbReference type="AlphaFoldDB" id="A0A368T4G5"/>
<reference evidence="2 3" key="1">
    <citation type="submission" date="2018-04" db="EMBL/GenBank/DDBJ databases">
        <title>Novel actinobacteria from marine sediment.</title>
        <authorList>
            <person name="Ng Z.Y."/>
            <person name="Tan G.Y.A."/>
        </authorList>
    </citation>
    <scope>NUCLEOTIDE SEQUENCE [LARGE SCALE GENOMIC DNA]</scope>
    <source>
        <strain evidence="2 3">TPS81</strain>
    </source>
</reference>
<evidence type="ECO:0000313" key="3">
    <source>
        <dbReference type="Proteomes" id="UP000253318"/>
    </source>
</evidence>
<feature type="transmembrane region" description="Helical" evidence="1">
    <location>
        <begin position="99"/>
        <end position="120"/>
    </location>
</feature>
<evidence type="ECO:0000313" key="2">
    <source>
        <dbReference type="EMBL" id="RCV57717.1"/>
    </source>
</evidence>
<comment type="caution">
    <text evidence="2">The sequence shown here is derived from an EMBL/GenBank/DDBJ whole genome shotgun (WGS) entry which is preliminary data.</text>
</comment>
<feature type="transmembrane region" description="Helical" evidence="1">
    <location>
        <begin position="73"/>
        <end position="93"/>
    </location>
</feature>
<feature type="transmembrane region" description="Helical" evidence="1">
    <location>
        <begin position="36"/>
        <end position="53"/>
    </location>
</feature>